<evidence type="ECO:0008006" key="4">
    <source>
        <dbReference type="Google" id="ProtNLM"/>
    </source>
</evidence>
<protein>
    <recommendedName>
        <fullName evidence="4">Encoded protein</fullName>
    </recommendedName>
</protein>
<evidence type="ECO:0000313" key="2">
    <source>
        <dbReference type="EMBL" id="KAF5825950.1"/>
    </source>
</evidence>
<name>A0ABQ7FU44_DUNSA</name>
<keyword evidence="3" id="KW-1185">Reference proteome</keyword>
<reference evidence="2" key="1">
    <citation type="submission" date="2017-08" db="EMBL/GenBank/DDBJ databases">
        <authorList>
            <person name="Polle J.E."/>
            <person name="Barry K."/>
            <person name="Cushman J."/>
            <person name="Schmutz J."/>
            <person name="Tran D."/>
            <person name="Hathwaick L.T."/>
            <person name="Yim W.C."/>
            <person name="Jenkins J."/>
            <person name="Mckie-Krisberg Z.M."/>
            <person name="Prochnik S."/>
            <person name="Lindquist E."/>
            <person name="Dockter R.B."/>
            <person name="Adam C."/>
            <person name="Molina H."/>
            <person name="Bunkerborg J."/>
            <person name="Jin E."/>
            <person name="Buchheim M."/>
            <person name="Magnuson J."/>
        </authorList>
    </citation>
    <scope>NUCLEOTIDE SEQUENCE</scope>
    <source>
        <strain evidence="2">CCAP 19/18</strain>
    </source>
</reference>
<feature type="region of interest" description="Disordered" evidence="1">
    <location>
        <begin position="123"/>
        <end position="173"/>
    </location>
</feature>
<sequence length="185" mass="19859">MAVFVARSVFAKHRESEQLPVERALDACLAHYHYPFIHTVTPPPKAEASRQGSEVLKLQDDSLALVSSPSVVHPFCDLEALQQELLCTAAQEACVLLARASATSPVSGPKRAYHGPARRLARTLESQDSDEDEARPRVESTPPPAPVPAPTPAPAPTPKVTEAKPEAPAPPAGLCQFQYAAQKED</sequence>
<evidence type="ECO:0000313" key="3">
    <source>
        <dbReference type="Proteomes" id="UP000815325"/>
    </source>
</evidence>
<gene>
    <name evidence="2" type="ORF">DUNSADRAFT_5696</name>
</gene>
<evidence type="ECO:0000256" key="1">
    <source>
        <dbReference type="SAM" id="MobiDB-lite"/>
    </source>
</evidence>
<organism evidence="2 3">
    <name type="scientific">Dunaliella salina</name>
    <name type="common">Green alga</name>
    <name type="synonym">Protococcus salinus</name>
    <dbReference type="NCBI Taxonomy" id="3046"/>
    <lineage>
        <taxon>Eukaryota</taxon>
        <taxon>Viridiplantae</taxon>
        <taxon>Chlorophyta</taxon>
        <taxon>core chlorophytes</taxon>
        <taxon>Chlorophyceae</taxon>
        <taxon>CS clade</taxon>
        <taxon>Chlamydomonadales</taxon>
        <taxon>Dunaliellaceae</taxon>
        <taxon>Dunaliella</taxon>
    </lineage>
</organism>
<accession>A0ABQ7FU44</accession>
<dbReference type="Proteomes" id="UP000815325">
    <property type="component" value="Unassembled WGS sequence"/>
</dbReference>
<feature type="compositionally biased region" description="Pro residues" evidence="1">
    <location>
        <begin position="141"/>
        <end position="157"/>
    </location>
</feature>
<comment type="caution">
    <text evidence="2">The sequence shown here is derived from an EMBL/GenBank/DDBJ whole genome shotgun (WGS) entry which is preliminary data.</text>
</comment>
<dbReference type="EMBL" id="MU071611">
    <property type="protein sequence ID" value="KAF5825950.1"/>
    <property type="molecule type" value="Genomic_DNA"/>
</dbReference>
<proteinExistence type="predicted"/>